<dbReference type="PANTHER" id="PTHR30146:SF153">
    <property type="entry name" value="LACTOSE OPERON REPRESSOR"/>
    <property type="match status" value="1"/>
</dbReference>
<evidence type="ECO:0000256" key="1">
    <source>
        <dbReference type="ARBA" id="ARBA00023015"/>
    </source>
</evidence>
<feature type="compositionally biased region" description="Basic and acidic residues" evidence="4">
    <location>
        <begin position="11"/>
        <end position="20"/>
    </location>
</feature>
<proteinExistence type="predicted"/>
<organism evidence="6 7">
    <name type="scientific">Streptacidiphilus monticola</name>
    <dbReference type="NCBI Taxonomy" id="2161674"/>
    <lineage>
        <taxon>Bacteria</taxon>
        <taxon>Bacillati</taxon>
        <taxon>Actinomycetota</taxon>
        <taxon>Actinomycetes</taxon>
        <taxon>Kitasatosporales</taxon>
        <taxon>Streptomycetaceae</taxon>
        <taxon>Streptacidiphilus</taxon>
    </lineage>
</organism>
<sequence length="347" mass="37746">MTDTQSAGATADHERSRRVDPPWPTIAYIREPAGVPLPALSVLGDESRTSDRSRTRVGELISRQGRRESPGDRGDVVDLLFPELEHMWGSEILRGVELVARENRVGAVVSELGFDRATAVYLDDDRGRRGPDVLAVTFLRERERQRLRAQGIPFVVYDPAEELAEDVPFVSATQWKGARAAVRHLTELGHQRIAMISGPDHSFCVARVAGYTSALQEAGLPQEPGLLVRTELTRGDGHAAARELLSRPDRPTAVFTASDMQAIGLYEAARELGLSIPRDLSVASFDDLPVAAWMDPPLTTVRQPLVAMARAAAELALVLGSGEEVPQTRLDIATSLVVRDSTAPPVS</sequence>
<keyword evidence="2" id="KW-0238">DNA-binding</keyword>
<dbReference type="PANTHER" id="PTHR30146">
    <property type="entry name" value="LACI-RELATED TRANSCRIPTIONAL REPRESSOR"/>
    <property type="match status" value="1"/>
</dbReference>
<evidence type="ECO:0000259" key="5">
    <source>
        <dbReference type="Pfam" id="PF13377"/>
    </source>
</evidence>
<keyword evidence="7" id="KW-1185">Reference proteome</keyword>
<dbReference type="RefSeq" id="WP_380578553.1">
    <property type="nucleotide sequence ID" value="NZ_JBHSQJ010000004.1"/>
</dbReference>
<dbReference type="Pfam" id="PF13377">
    <property type="entry name" value="Peripla_BP_3"/>
    <property type="match status" value="1"/>
</dbReference>
<evidence type="ECO:0000256" key="4">
    <source>
        <dbReference type="SAM" id="MobiDB-lite"/>
    </source>
</evidence>
<protein>
    <submittedName>
        <fullName evidence="6">Substrate-binding domain-containing protein</fullName>
    </submittedName>
</protein>
<name>A0ABW1FX09_9ACTN</name>
<evidence type="ECO:0000256" key="3">
    <source>
        <dbReference type="ARBA" id="ARBA00023163"/>
    </source>
</evidence>
<accession>A0ABW1FX09</accession>
<keyword evidence="3" id="KW-0804">Transcription</keyword>
<feature type="domain" description="Transcriptional regulator LacI/GalR-like sensor" evidence="5">
    <location>
        <begin position="182"/>
        <end position="342"/>
    </location>
</feature>
<dbReference type="Gene3D" id="3.40.50.2300">
    <property type="match status" value="2"/>
</dbReference>
<comment type="caution">
    <text evidence="6">The sequence shown here is derived from an EMBL/GenBank/DDBJ whole genome shotgun (WGS) entry which is preliminary data.</text>
</comment>
<evidence type="ECO:0000313" key="7">
    <source>
        <dbReference type="Proteomes" id="UP001596174"/>
    </source>
</evidence>
<dbReference type="EMBL" id="JBHSQJ010000004">
    <property type="protein sequence ID" value="MFC5905782.1"/>
    <property type="molecule type" value="Genomic_DNA"/>
</dbReference>
<gene>
    <name evidence="6" type="ORF">ACFP3V_00890</name>
</gene>
<keyword evidence="1" id="KW-0805">Transcription regulation</keyword>
<dbReference type="Proteomes" id="UP001596174">
    <property type="component" value="Unassembled WGS sequence"/>
</dbReference>
<feature type="region of interest" description="Disordered" evidence="4">
    <location>
        <begin position="1"/>
        <end position="23"/>
    </location>
</feature>
<feature type="region of interest" description="Disordered" evidence="4">
    <location>
        <begin position="44"/>
        <end position="72"/>
    </location>
</feature>
<dbReference type="InterPro" id="IPR028082">
    <property type="entry name" value="Peripla_BP_I"/>
</dbReference>
<reference evidence="7" key="1">
    <citation type="journal article" date="2019" name="Int. J. Syst. Evol. Microbiol.">
        <title>The Global Catalogue of Microorganisms (GCM) 10K type strain sequencing project: providing services to taxonomists for standard genome sequencing and annotation.</title>
        <authorList>
            <consortium name="The Broad Institute Genomics Platform"/>
            <consortium name="The Broad Institute Genome Sequencing Center for Infectious Disease"/>
            <person name="Wu L."/>
            <person name="Ma J."/>
        </authorList>
    </citation>
    <scope>NUCLEOTIDE SEQUENCE [LARGE SCALE GENOMIC DNA]</scope>
    <source>
        <strain evidence="7">JCM 4816</strain>
    </source>
</reference>
<feature type="compositionally biased region" description="Basic and acidic residues" evidence="4">
    <location>
        <begin position="45"/>
        <end position="57"/>
    </location>
</feature>
<dbReference type="InterPro" id="IPR046335">
    <property type="entry name" value="LacI/GalR-like_sensor"/>
</dbReference>
<evidence type="ECO:0000313" key="6">
    <source>
        <dbReference type="EMBL" id="MFC5905782.1"/>
    </source>
</evidence>
<dbReference type="SUPFAM" id="SSF53822">
    <property type="entry name" value="Periplasmic binding protein-like I"/>
    <property type="match status" value="1"/>
</dbReference>
<evidence type="ECO:0000256" key="2">
    <source>
        <dbReference type="ARBA" id="ARBA00023125"/>
    </source>
</evidence>